<dbReference type="Proteomes" id="UP000007878">
    <property type="component" value="Chromosome"/>
</dbReference>
<dbReference type="EMBL" id="CP003304">
    <property type="protein sequence ID" value="AFB20723.1"/>
    <property type="molecule type" value="Genomic_DNA"/>
</dbReference>
<organism evidence="1 2">
    <name type="scientific">Rickettsia canadensis str. CA410</name>
    <dbReference type="NCBI Taxonomy" id="1105107"/>
    <lineage>
        <taxon>Bacteria</taxon>
        <taxon>Pseudomonadati</taxon>
        <taxon>Pseudomonadota</taxon>
        <taxon>Alphaproteobacteria</taxon>
        <taxon>Rickettsiales</taxon>
        <taxon>Rickettsiaceae</taxon>
        <taxon>Rickettsieae</taxon>
        <taxon>Rickettsia</taxon>
        <taxon>belli group</taxon>
    </lineage>
</organism>
<proteinExistence type="predicted"/>
<sequence length="62" mass="7156">MITSSSGLYNNSLFEFSDDFTLSNSNTAKSLIMRVDANNFLKLFWRVPKKNRFVYSLNALMP</sequence>
<accession>A0ABM5MQV5</accession>
<protein>
    <submittedName>
        <fullName evidence="1">Uncharacterized protein</fullName>
    </submittedName>
</protein>
<name>A0ABM5MQV5_RICCA</name>
<reference evidence="2" key="1">
    <citation type="submission" date="2012-02" db="EMBL/GenBank/DDBJ databases">
        <title>Complete genome sequence of Rickettsia parkeri strain Portsmouth.</title>
        <authorList>
            <person name="Johnson S.L."/>
            <person name="Munk A.C."/>
            <person name="Han S."/>
            <person name="Bruce D.C."/>
            <person name="Dasch G.A."/>
        </authorList>
    </citation>
    <scope>NUCLEOTIDE SEQUENCE [LARGE SCALE GENOMIC DNA]</scope>
    <source>
        <strain evidence="2">CA410</strain>
    </source>
</reference>
<gene>
    <name evidence="1" type="ORF">RCA_00730</name>
</gene>
<keyword evidence="2" id="KW-1185">Reference proteome</keyword>
<evidence type="ECO:0000313" key="1">
    <source>
        <dbReference type="EMBL" id="AFB20723.1"/>
    </source>
</evidence>
<evidence type="ECO:0000313" key="2">
    <source>
        <dbReference type="Proteomes" id="UP000007878"/>
    </source>
</evidence>